<protein>
    <submittedName>
        <fullName evidence="1">Uncharacterized protein</fullName>
    </submittedName>
</protein>
<keyword evidence="2" id="KW-1185">Reference proteome</keyword>
<evidence type="ECO:0000313" key="1">
    <source>
        <dbReference type="EMBL" id="KAK7282966.1"/>
    </source>
</evidence>
<dbReference type="Proteomes" id="UP001372338">
    <property type="component" value="Unassembled WGS sequence"/>
</dbReference>
<dbReference type="AlphaFoldDB" id="A0AAN9P1G9"/>
<accession>A0AAN9P1G9</accession>
<evidence type="ECO:0000313" key="2">
    <source>
        <dbReference type="Proteomes" id="UP001372338"/>
    </source>
</evidence>
<gene>
    <name evidence="1" type="ORF">RIF29_12120</name>
</gene>
<sequence>MLRWSLRITLVIIVNLHIVQYIYYHALEVVQNTTHLKVKHQACSCLEPIKDLKKNWEQYDYGIINDRFVALICSAALFEELTTGWDAGVEILEILDQAFATVLPGYESLLAGLHFSKHYTAGQVHFYSEVRVEILN</sequence>
<reference evidence="1 2" key="1">
    <citation type="submission" date="2024-01" db="EMBL/GenBank/DDBJ databases">
        <title>The genomes of 5 underutilized Papilionoideae crops provide insights into root nodulation and disease resistanc.</title>
        <authorList>
            <person name="Yuan L."/>
        </authorList>
    </citation>
    <scope>NUCLEOTIDE SEQUENCE [LARGE SCALE GENOMIC DNA]</scope>
    <source>
        <strain evidence="1">ZHUSHIDOU_FW_LH</strain>
        <tissue evidence="1">Leaf</tissue>
    </source>
</reference>
<dbReference type="EMBL" id="JAYWIO010000002">
    <property type="protein sequence ID" value="KAK7282966.1"/>
    <property type="molecule type" value="Genomic_DNA"/>
</dbReference>
<organism evidence="1 2">
    <name type="scientific">Crotalaria pallida</name>
    <name type="common">Smooth rattlebox</name>
    <name type="synonym">Crotalaria striata</name>
    <dbReference type="NCBI Taxonomy" id="3830"/>
    <lineage>
        <taxon>Eukaryota</taxon>
        <taxon>Viridiplantae</taxon>
        <taxon>Streptophyta</taxon>
        <taxon>Embryophyta</taxon>
        <taxon>Tracheophyta</taxon>
        <taxon>Spermatophyta</taxon>
        <taxon>Magnoliopsida</taxon>
        <taxon>eudicotyledons</taxon>
        <taxon>Gunneridae</taxon>
        <taxon>Pentapetalae</taxon>
        <taxon>rosids</taxon>
        <taxon>fabids</taxon>
        <taxon>Fabales</taxon>
        <taxon>Fabaceae</taxon>
        <taxon>Papilionoideae</taxon>
        <taxon>50 kb inversion clade</taxon>
        <taxon>genistoids sensu lato</taxon>
        <taxon>core genistoids</taxon>
        <taxon>Crotalarieae</taxon>
        <taxon>Crotalaria</taxon>
    </lineage>
</organism>
<comment type="caution">
    <text evidence="1">The sequence shown here is derived from an EMBL/GenBank/DDBJ whole genome shotgun (WGS) entry which is preliminary data.</text>
</comment>
<name>A0AAN9P1G9_CROPI</name>
<proteinExistence type="predicted"/>